<evidence type="ECO:0000313" key="3">
    <source>
        <dbReference type="Proteomes" id="UP000186108"/>
    </source>
</evidence>
<dbReference type="EMBL" id="CP009111">
    <property type="protein sequence ID" value="ANS27012.1"/>
    <property type="molecule type" value="Genomic_DNA"/>
</dbReference>
<dbReference type="PROSITE" id="PS51186">
    <property type="entry name" value="GNAT"/>
    <property type="match status" value="1"/>
</dbReference>
<reference evidence="2 3" key="1">
    <citation type="submission" date="2014-07" db="EMBL/GenBank/DDBJ databases">
        <authorList>
            <person name="Zhang J.E."/>
            <person name="Yang H."/>
            <person name="Guo J."/>
            <person name="Deng Z."/>
            <person name="Luo H."/>
            <person name="Luo M."/>
            <person name="Zhao B."/>
        </authorList>
    </citation>
    <scope>NUCLEOTIDE SEQUENCE [LARGE SCALE GENOMIC DNA]</scope>
    <source>
        <strain evidence="2 3">1CP</strain>
    </source>
</reference>
<feature type="domain" description="N-acetyltransferase" evidence="1">
    <location>
        <begin position="124"/>
        <end position="254"/>
    </location>
</feature>
<evidence type="ECO:0000259" key="1">
    <source>
        <dbReference type="PROSITE" id="PS51186"/>
    </source>
</evidence>
<proteinExistence type="predicted"/>
<dbReference type="SUPFAM" id="SSF55729">
    <property type="entry name" value="Acyl-CoA N-acyltransferases (Nat)"/>
    <property type="match status" value="1"/>
</dbReference>
<dbReference type="Gene3D" id="3.40.630.30">
    <property type="match status" value="1"/>
</dbReference>
<dbReference type="GO" id="GO:0016747">
    <property type="term" value="F:acyltransferase activity, transferring groups other than amino-acyl groups"/>
    <property type="evidence" value="ECO:0007669"/>
    <property type="project" value="InterPro"/>
</dbReference>
<dbReference type="PATRIC" id="fig|37919.13.peg.2362"/>
<dbReference type="Proteomes" id="UP000186108">
    <property type="component" value="Chromosome"/>
</dbReference>
<sequence length="254" mass="27228">MEYTVRADGEQAVTVGPVDSHHLDIIRLAWSRELGLPDDALSTRPGADDSAVRVDDDTDTIRFLRLGETSALVGPRWAIERADGHTSAELTEPATLLALTQDRSGRCAGPLVLAFGTDYQDPATGQPPLVSHEHDHVRQVEEACPPDDVTEAHLGDRDRWFTILDDAQQPVSSAGYAEFQGFLADVGVLTAPAFRRRGLGATVAGIATDDALDSGLIAQCRSPRDNLASRALAARAGYRELGTYAAVTISRSTL</sequence>
<organism evidence="2 3">
    <name type="scientific">Rhodococcus opacus</name>
    <name type="common">Nocardia opaca</name>
    <dbReference type="NCBI Taxonomy" id="37919"/>
    <lineage>
        <taxon>Bacteria</taxon>
        <taxon>Bacillati</taxon>
        <taxon>Actinomycetota</taxon>
        <taxon>Actinomycetes</taxon>
        <taxon>Mycobacteriales</taxon>
        <taxon>Nocardiaceae</taxon>
        <taxon>Rhodococcus</taxon>
    </lineage>
</organism>
<evidence type="ECO:0000313" key="2">
    <source>
        <dbReference type="EMBL" id="ANS27012.1"/>
    </source>
</evidence>
<dbReference type="AlphaFoldDB" id="A0A1B1K323"/>
<name>A0A1B1K323_RHOOP</name>
<dbReference type="InterPro" id="IPR000182">
    <property type="entry name" value="GNAT_dom"/>
</dbReference>
<gene>
    <name evidence="2" type="ORF">R1CP_11495</name>
</gene>
<dbReference type="InterPro" id="IPR016181">
    <property type="entry name" value="Acyl_CoA_acyltransferase"/>
</dbReference>
<dbReference type="Pfam" id="PF00583">
    <property type="entry name" value="Acetyltransf_1"/>
    <property type="match status" value="1"/>
</dbReference>
<accession>A0A1B1K323</accession>
<keyword evidence="2" id="KW-0808">Transferase</keyword>
<protein>
    <submittedName>
        <fullName evidence="2">Acetyltransferase</fullName>
    </submittedName>
</protein>